<keyword evidence="3 5" id="KW-0378">Hydrolase</keyword>
<dbReference type="Pfam" id="PF00149">
    <property type="entry name" value="Metallophos"/>
    <property type="match status" value="1"/>
</dbReference>
<dbReference type="GO" id="GO:0046872">
    <property type="term" value="F:metal ion binding"/>
    <property type="evidence" value="ECO:0007669"/>
    <property type="project" value="UniProtKB-KW"/>
</dbReference>
<dbReference type="GO" id="GO:0004722">
    <property type="term" value="F:protein serine/threonine phosphatase activity"/>
    <property type="evidence" value="ECO:0007669"/>
    <property type="project" value="UniProtKB-EC"/>
</dbReference>
<comment type="similarity">
    <text evidence="5">Belongs to the PPP phosphatase family.</text>
</comment>
<name>A0A1V9XT83_9ACAR</name>
<keyword evidence="4" id="KW-0464">Manganese</keyword>
<dbReference type="OrthoDB" id="6477717at2759"/>
<organism evidence="7 8">
    <name type="scientific">Tropilaelaps mercedesae</name>
    <dbReference type="NCBI Taxonomy" id="418985"/>
    <lineage>
        <taxon>Eukaryota</taxon>
        <taxon>Metazoa</taxon>
        <taxon>Ecdysozoa</taxon>
        <taxon>Arthropoda</taxon>
        <taxon>Chelicerata</taxon>
        <taxon>Arachnida</taxon>
        <taxon>Acari</taxon>
        <taxon>Parasitiformes</taxon>
        <taxon>Mesostigmata</taxon>
        <taxon>Gamasina</taxon>
        <taxon>Dermanyssoidea</taxon>
        <taxon>Laelapidae</taxon>
        <taxon>Tropilaelaps</taxon>
    </lineage>
</organism>
<protein>
    <recommendedName>
        <fullName evidence="5">Serine/threonine-protein phosphatase</fullName>
        <ecNumber evidence="5">3.1.3.16</ecNumber>
    </recommendedName>
</protein>
<dbReference type="PRINTS" id="PR00114">
    <property type="entry name" value="STPHPHTASE"/>
</dbReference>
<comment type="cofactor">
    <cofactor evidence="1">
        <name>Mn(2+)</name>
        <dbReference type="ChEBI" id="CHEBI:29035"/>
    </cofactor>
</comment>
<dbReference type="InParanoid" id="A0A1V9XT83"/>
<reference evidence="7 8" key="1">
    <citation type="journal article" date="2017" name="Gigascience">
        <title>Draft genome of the honey bee ectoparasitic mite, Tropilaelaps mercedesae, is shaped by the parasitic life history.</title>
        <authorList>
            <person name="Dong X."/>
            <person name="Armstrong S.D."/>
            <person name="Xia D."/>
            <person name="Makepeace B.L."/>
            <person name="Darby A.C."/>
            <person name="Kadowaki T."/>
        </authorList>
    </citation>
    <scope>NUCLEOTIDE SEQUENCE [LARGE SCALE GENOMIC DNA]</scope>
    <source>
        <strain evidence="7">Wuxi-XJTLU</strain>
    </source>
</reference>
<keyword evidence="2" id="KW-0479">Metal-binding</keyword>
<evidence type="ECO:0000256" key="5">
    <source>
        <dbReference type="RuleBase" id="RU004273"/>
    </source>
</evidence>
<keyword evidence="8" id="KW-1185">Reference proteome</keyword>
<evidence type="ECO:0000313" key="7">
    <source>
        <dbReference type="EMBL" id="OQR76700.1"/>
    </source>
</evidence>
<dbReference type="SMART" id="SM00156">
    <property type="entry name" value="PP2Ac"/>
    <property type="match status" value="1"/>
</dbReference>
<dbReference type="InterPro" id="IPR029052">
    <property type="entry name" value="Metallo-depent_PP-like"/>
</dbReference>
<dbReference type="InterPro" id="IPR006186">
    <property type="entry name" value="Ser/Thr-sp_prot-phosphatase"/>
</dbReference>
<dbReference type="SUPFAM" id="SSF56300">
    <property type="entry name" value="Metallo-dependent phosphatases"/>
    <property type="match status" value="1"/>
</dbReference>
<dbReference type="InterPro" id="IPR004843">
    <property type="entry name" value="Calcineurin-like_PHP"/>
</dbReference>
<evidence type="ECO:0000256" key="4">
    <source>
        <dbReference type="ARBA" id="ARBA00023211"/>
    </source>
</evidence>
<evidence type="ECO:0000256" key="2">
    <source>
        <dbReference type="ARBA" id="ARBA00022723"/>
    </source>
</evidence>
<evidence type="ECO:0000256" key="1">
    <source>
        <dbReference type="ARBA" id="ARBA00001936"/>
    </source>
</evidence>
<dbReference type="PANTHER" id="PTHR45619">
    <property type="entry name" value="SERINE/THREONINE-PROTEIN PHOSPHATASE PP2A-RELATED"/>
    <property type="match status" value="1"/>
</dbReference>
<sequence>MRGPSNRRTFKLSTSDLDRWIEQLYERKQLTQREVKVLTKKAKQILQKENNVHQVTSPVTICGDIHGQFYDLLELFRIGGKPPDNNYLFMGDYVDRGLYSVEVVTLLVALKVRYKDKVHLLRGNHESRQVTQIYGFYDECLRKYGNANVWKSFTELFDFLPVTGLVDNRIFCMHGGLSPLLRTLDEVRGLTRIVEVPTDGPLCDLLWSDPEDTMGFTASPRGAGYIFGQDESTKFCRTNGLVLISRAHQLVQEGYRHTHNNKVVTVFSAPNYTYRSGNLAAVMDVDDAMRQSYIQFDAAPRDREALPAFVTKSDYFN</sequence>
<dbReference type="Gene3D" id="3.60.21.10">
    <property type="match status" value="1"/>
</dbReference>
<accession>A0A1V9XT83</accession>
<dbReference type="AlphaFoldDB" id="A0A1V9XT83"/>
<evidence type="ECO:0000259" key="6">
    <source>
        <dbReference type="PROSITE" id="PS00125"/>
    </source>
</evidence>
<dbReference type="EC" id="3.1.3.16" evidence="5"/>
<dbReference type="InterPro" id="IPR047129">
    <property type="entry name" value="PPA2-like"/>
</dbReference>
<proteinExistence type="inferred from homology"/>
<evidence type="ECO:0000256" key="3">
    <source>
        <dbReference type="ARBA" id="ARBA00022801"/>
    </source>
</evidence>
<evidence type="ECO:0000313" key="8">
    <source>
        <dbReference type="Proteomes" id="UP000192247"/>
    </source>
</evidence>
<dbReference type="Proteomes" id="UP000192247">
    <property type="component" value="Unassembled WGS sequence"/>
</dbReference>
<dbReference type="STRING" id="418985.A0A1V9XT83"/>
<dbReference type="EMBL" id="MNPL01004504">
    <property type="protein sequence ID" value="OQR76700.1"/>
    <property type="molecule type" value="Genomic_DNA"/>
</dbReference>
<comment type="catalytic activity">
    <reaction evidence="5">
        <text>O-phospho-L-threonyl-[protein] + H2O = L-threonyl-[protein] + phosphate</text>
        <dbReference type="Rhea" id="RHEA:47004"/>
        <dbReference type="Rhea" id="RHEA-COMP:11060"/>
        <dbReference type="Rhea" id="RHEA-COMP:11605"/>
        <dbReference type="ChEBI" id="CHEBI:15377"/>
        <dbReference type="ChEBI" id="CHEBI:30013"/>
        <dbReference type="ChEBI" id="CHEBI:43474"/>
        <dbReference type="ChEBI" id="CHEBI:61977"/>
        <dbReference type="EC" id="3.1.3.16"/>
    </reaction>
</comment>
<gene>
    <name evidence="7" type="ORF">BIW11_00551</name>
</gene>
<dbReference type="PROSITE" id="PS00125">
    <property type="entry name" value="SER_THR_PHOSPHATASE"/>
    <property type="match status" value="1"/>
</dbReference>
<dbReference type="CDD" id="cd07415">
    <property type="entry name" value="MPP_PP2A_PP4_PP6"/>
    <property type="match status" value="1"/>
</dbReference>
<comment type="caution">
    <text evidence="7">The sequence shown here is derived from an EMBL/GenBank/DDBJ whole genome shotgun (WGS) entry which is preliminary data.</text>
</comment>
<feature type="domain" description="Serine/threonine specific protein phosphatases" evidence="6">
    <location>
        <begin position="121"/>
        <end position="126"/>
    </location>
</feature>